<protein>
    <submittedName>
        <fullName evidence="1">DNA topology modulation protein FlaR</fullName>
    </submittedName>
</protein>
<dbReference type="PANTHER" id="PTHR37816">
    <property type="entry name" value="YALI0E33011P"/>
    <property type="match status" value="1"/>
</dbReference>
<name>A0ABQ2L397_9BACL</name>
<sequence length="143" mass="17803">MWDRSHPNRRYPTKIRDSKLNEILHRESWIIEGVHHKWGHESFKRADLIYIIKPNKIQRDYRVIRRFIRTRLGLEQSNYRQTYKDLYQMLFVWNREFDKDSIKEIIEMTGVYSEKRIIVRTNKQLLKQTEQFWEVTQESNDFI</sequence>
<evidence type="ECO:0000313" key="1">
    <source>
        <dbReference type="EMBL" id="GGO01106.1"/>
    </source>
</evidence>
<reference evidence="2" key="1">
    <citation type="journal article" date="2019" name="Int. J. Syst. Evol. Microbiol.">
        <title>The Global Catalogue of Microorganisms (GCM) 10K type strain sequencing project: providing services to taxonomists for standard genome sequencing and annotation.</title>
        <authorList>
            <consortium name="The Broad Institute Genomics Platform"/>
            <consortium name="The Broad Institute Genome Sequencing Center for Infectious Disease"/>
            <person name="Wu L."/>
            <person name="Ma J."/>
        </authorList>
    </citation>
    <scope>NUCLEOTIDE SEQUENCE [LARGE SCALE GENOMIC DNA]</scope>
    <source>
        <strain evidence="2">CGMCC 1.6964</strain>
    </source>
</reference>
<dbReference type="EMBL" id="BMLN01000006">
    <property type="protein sequence ID" value="GGO01106.1"/>
    <property type="molecule type" value="Genomic_DNA"/>
</dbReference>
<organism evidence="1 2">
    <name type="scientific">Saccharibacillus kuerlensis</name>
    <dbReference type="NCBI Taxonomy" id="459527"/>
    <lineage>
        <taxon>Bacteria</taxon>
        <taxon>Bacillati</taxon>
        <taxon>Bacillota</taxon>
        <taxon>Bacilli</taxon>
        <taxon>Bacillales</taxon>
        <taxon>Paenibacillaceae</taxon>
        <taxon>Saccharibacillus</taxon>
    </lineage>
</organism>
<accession>A0ABQ2L397</accession>
<dbReference type="Proteomes" id="UP000606653">
    <property type="component" value="Unassembled WGS sequence"/>
</dbReference>
<evidence type="ECO:0000313" key="2">
    <source>
        <dbReference type="Proteomes" id="UP000606653"/>
    </source>
</evidence>
<gene>
    <name evidence="1" type="ORF">GCM10010969_23030</name>
</gene>
<comment type="caution">
    <text evidence="1">The sequence shown here is derived from an EMBL/GenBank/DDBJ whole genome shotgun (WGS) entry which is preliminary data.</text>
</comment>
<dbReference type="PANTHER" id="PTHR37816:SF2">
    <property type="entry name" value="DNA TOPOLOGY MODULATION PROTEIN FLAR-RELATED PROTEIN"/>
    <property type="match status" value="1"/>
</dbReference>
<dbReference type="InterPro" id="IPR052922">
    <property type="entry name" value="Cytidylate_Kinase-2"/>
</dbReference>
<proteinExistence type="predicted"/>
<keyword evidence="2" id="KW-1185">Reference proteome</keyword>